<dbReference type="SMART" id="SM00422">
    <property type="entry name" value="HTH_MERR"/>
    <property type="match status" value="1"/>
</dbReference>
<feature type="domain" description="HTH merR-type" evidence="6">
    <location>
        <begin position="27"/>
        <end position="102"/>
    </location>
</feature>
<dbReference type="RefSeq" id="WP_108549498.1">
    <property type="nucleotide sequence ID" value="NZ_CP028907.1"/>
</dbReference>
<geneLocation type="plasmid" evidence="7 8">
    <name>pYZ6</name>
</geneLocation>
<dbReference type="PROSITE" id="PS50937">
    <property type="entry name" value="HTH_MERR_2"/>
    <property type="match status" value="1"/>
</dbReference>
<keyword evidence="1" id="KW-0805">Transcription regulation</keyword>
<proteinExistence type="predicted"/>
<feature type="coiled-coil region" evidence="4">
    <location>
        <begin position="117"/>
        <end position="144"/>
    </location>
</feature>
<sequence>MDRIADGMASMDTEESGRAEGPGCDPRLGIGDLAGEFGLTHRTIRHYEDEGLLSPERIGSARGGVHGGARIYSHRDRARLALICRGKRLGFSLAEIKDFLNLYDSGDAQIEQMRYMRTIARRRISALEQQLADVKQTLAELCTIDTQISEHLRRNGITETQDMEEKHS</sequence>
<evidence type="ECO:0000259" key="6">
    <source>
        <dbReference type="PROSITE" id="PS50937"/>
    </source>
</evidence>
<keyword evidence="3" id="KW-0804">Transcription</keyword>
<dbReference type="SUPFAM" id="SSF46955">
    <property type="entry name" value="Putative DNA-binding domain"/>
    <property type="match status" value="1"/>
</dbReference>
<evidence type="ECO:0000256" key="2">
    <source>
        <dbReference type="ARBA" id="ARBA00023125"/>
    </source>
</evidence>
<dbReference type="KEGG" id="ahu:A6A40_27715"/>
<protein>
    <submittedName>
        <fullName evidence="7">Transcriptional regulator</fullName>
    </submittedName>
</protein>
<keyword evidence="8" id="KW-1185">Reference proteome</keyword>
<evidence type="ECO:0000256" key="5">
    <source>
        <dbReference type="SAM" id="MobiDB-lite"/>
    </source>
</evidence>
<dbReference type="Pfam" id="PF09278">
    <property type="entry name" value="MerR-DNA-bind"/>
    <property type="match status" value="1"/>
</dbReference>
<dbReference type="InterPro" id="IPR015358">
    <property type="entry name" value="Tscrpt_reg_MerR_DNA-bd"/>
</dbReference>
<dbReference type="OrthoDB" id="9803659at2"/>
<reference evidence="7 8" key="1">
    <citation type="submission" date="2018-04" db="EMBL/GenBank/DDBJ databases">
        <title>Complete genome sequence of the nitrogen-fixing bacterium Azospirillum humicireducens type strain SgZ-5.</title>
        <authorList>
            <person name="Yu Z."/>
        </authorList>
    </citation>
    <scope>NUCLEOTIDE SEQUENCE [LARGE SCALE GENOMIC DNA]</scope>
    <source>
        <strain evidence="7 8">SgZ-5</strain>
        <plasmid evidence="7 8">pYZ6</plasmid>
    </source>
</reference>
<evidence type="ECO:0000313" key="8">
    <source>
        <dbReference type="Proteomes" id="UP000077405"/>
    </source>
</evidence>
<evidence type="ECO:0000256" key="3">
    <source>
        <dbReference type="ARBA" id="ARBA00023163"/>
    </source>
</evidence>
<keyword evidence="4" id="KW-0175">Coiled coil</keyword>
<accession>A0A2R4VXR8</accession>
<name>A0A2R4VXR8_9PROT</name>
<dbReference type="InterPro" id="IPR000551">
    <property type="entry name" value="MerR-type_HTH_dom"/>
</dbReference>
<dbReference type="EMBL" id="CP028907">
    <property type="protein sequence ID" value="AWB09258.1"/>
    <property type="molecule type" value="Genomic_DNA"/>
</dbReference>
<evidence type="ECO:0000256" key="1">
    <source>
        <dbReference type="ARBA" id="ARBA00023015"/>
    </source>
</evidence>
<evidence type="ECO:0000256" key="4">
    <source>
        <dbReference type="SAM" id="Coils"/>
    </source>
</evidence>
<feature type="region of interest" description="Disordered" evidence="5">
    <location>
        <begin position="1"/>
        <end position="25"/>
    </location>
</feature>
<organism evidence="7 8">
    <name type="scientific">Azospirillum humicireducens</name>
    <dbReference type="NCBI Taxonomy" id="1226968"/>
    <lineage>
        <taxon>Bacteria</taxon>
        <taxon>Pseudomonadati</taxon>
        <taxon>Pseudomonadota</taxon>
        <taxon>Alphaproteobacteria</taxon>
        <taxon>Rhodospirillales</taxon>
        <taxon>Azospirillaceae</taxon>
        <taxon>Azospirillum</taxon>
    </lineage>
</organism>
<dbReference type="Pfam" id="PF00376">
    <property type="entry name" value="MerR"/>
    <property type="match status" value="1"/>
</dbReference>
<evidence type="ECO:0000313" key="7">
    <source>
        <dbReference type="EMBL" id="AWB09258.1"/>
    </source>
</evidence>
<dbReference type="Proteomes" id="UP000077405">
    <property type="component" value="Plasmid pYZ6"/>
</dbReference>
<dbReference type="PANTHER" id="PTHR30204">
    <property type="entry name" value="REDOX-CYCLING DRUG-SENSING TRANSCRIPTIONAL ACTIVATOR SOXR"/>
    <property type="match status" value="1"/>
</dbReference>
<dbReference type="AlphaFoldDB" id="A0A2R4VXR8"/>
<keyword evidence="2" id="KW-0238">DNA-binding</keyword>
<dbReference type="PANTHER" id="PTHR30204:SF58">
    <property type="entry name" value="HTH-TYPE TRANSCRIPTIONAL REGULATOR YFMP"/>
    <property type="match status" value="1"/>
</dbReference>
<dbReference type="InterPro" id="IPR047057">
    <property type="entry name" value="MerR_fam"/>
</dbReference>
<gene>
    <name evidence="7" type="ORF">A6A40_27715</name>
</gene>
<dbReference type="Gene3D" id="1.10.1660.10">
    <property type="match status" value="1"/>
</dbReference>
<keyword evidence="7" id="KW-0614">Plasmid</keyword>
<dbReference type="CDD" id="cd04776">
    <property type="entry name" value="HTH_GnyR"/>
    <property type="match status" value="1"/>
</dbReference>
<dbReference type="InterPro" id="IPR009061">
    <property type="entry name" value="DNA-bd_dom_put_sf"/>
</dbReference>
<dbReference type="GO" id="GO:0003677">
    <property type="term" value="F:DNA binding"/>
    <property type="evidence" value="ECO:0007669"/>
    <property type="project" value="UniProtKB-KW"/>
</dbReference>
<dbReference type="GO" id="GO:0003700">
    <property type="term" value="F:DNA-binding transcription factor activity"/>
    <property type="evidence" value="ECO:0007669"/>
    <property type="project" value="InterPro"/>
</dbReference>